<keyword evidence="2" id="KW-1133">Transmembrane helix</keyword>
<evidence type="ECO:0000256" key="1">
    <source>
        <dbReference type="SAM" id="MobiDB-lite"/>
    </source>
</evidence>
<feature type="transmembrane region" description="Helical" evidence="2">
    <location>
        <begin position="159"/>
        <end position="176"/>
    </location>
</feature>
<feature type="transmembrane region" description="Helical" evidence="2">
    <location>
        <begin position="638"/>
        <end position="664"/>
    </location>
</feature>
<dbReference type="PANTHER" id="PTHR42736">
    <property type="entry name" value="PROTEIN-GLUTAMINE GAMMA-GLUTAMYLTRANSFERASE"/>
    <property type="match status" value="1"/>
</dbReference>
<keyword evidence="5" id="KW-1185">Reference proteome</keyword>
<feature type="transmembrane region" description="Helical" evidence="2">
    <location>
        <begin position="132"/>
        <end position="152"/>
    </location>
</feature>
<feature type="compositionally biased region" description="Low complexity" evidence="1">
    <location>
        <begin position="568"/>
        <end position="580"/>
    </location>
</feature>
<dbReference type="Pfam" id="PF01841">
    <property type="entry name" value="Transglut_core"/>
    <property type="match status" value="1"/>
</dbReference>
<dbReference type="InterPro" id="IPR052901">
    <property type="entry name" value="Bact_TGase-like"/>
</dbReference>
<keyword evidence="2" id="KW-0812">Transmembrane</keyword>
<feature type="transmembrane region" description="Helical" evidence="2">
    <location>
        <begin position="12"/>
        <end position="36"/>
    </location>
</feature>
<reference evidence="4 5" key="1">
    <citation type="submission" date="2020-04" db="EMBL/GenBank/DDBJ databases">
        <title>Thermobifida alba genome sequencing and assembly.</title>
        <authorList>
            <person name="Luzics S."/>
            <person name="Horvath B."/>
            <person name="Nagy I."/>
            <person name="Toth A."/>
            <person name="Nagy I."/>
            <person name="Kukolya J."/>
        </authorList>
    </citation>
    <scope>NUCLEOTIDE SEQUENCE [LARGE SCALE GENOMIC DNA]</scope>
    <source>
        <strain evidence="4 5">DSM 43795</strain>
    </source>
</reference>
<feature type="compositionally biased region" description="Basic and acidic residues" evidence="1">
    <location>
        <begin position="615"/>
        <end position="624"/>
    </location>
</feature>
<dbReference type="EMBL" id="CP051627">
    <property type="protein sequence ID" value="UPT19937.1"/>
    <property type="molecule type" value="Genomic_DNA"/>
</dbReference>
<dbReference type="PANTHER" id="PTHR42736:SF1">
    <property type="entry name" value="PROTEIN-GLUTAMINE GAMMA-GLUTAMYLTRANSFERASE"/>
    <property type="match status" value="1"/>
</dbReference>
<gene>
    <name evidence="4" type="ORF">FOF52_02275</name>
</gene>
<evidence type="ECO:0000313" key="5">
    <source>
        <dbReference type="Proteomes" id="UP000832041"/>
    </source>
</evidence>
<evidence type="ECO:0000313" key="4">
    <source>
        <dbReference type="EMBL" id="UPT19937.1"/>
    </source>
</evidence>
<protein>
    <submittedName>
        <fullName evidence="4">Transglutaminase domain-containing protein</fullName>
    </submittedName>
</protein>
<dbReference type="InterPro" id="IPR038765">
    <property type="entry name" value="Papain-like_cys_pep_sf"/>
</dbReference>
<feature type="transmembrane region" description="Helical" evidence="2">
    <location>
        <begin position="48"/>
        <end position="66"/>
    </location>
</feature>
<feature type="domain" description="Transglutaminase-like" evidence="3">
    <location>
        <begin position="493"/>
        <end position="563"/>
    </location>
</feature>
<dbReference type="Pfam" id="PF11992">
    <property type="entry name" value="TgpA_N"/>
    <property type="match status" value="1"/>
</dbReference>
<feature type="transmembrane region" description="Helical" evidence="2">
    <location>
        <begin position="182"/>
        <end position="201"/>
    </location>
</feature>
<organism evidence="4 5">
    <name type="scientific">Thermobifida alba</name>
    <name type="common">Thermomonospora alba</name>
    <dbReference type="NCBI Taxonomy" id="53522"/>
    <lineage>
        <taxon>Bacteria</taxon>
        <taxon>Bacillati</taxon>
        <taxon>Actinomycetota</taxon>
        <taxon>Actinomycetes</taxon>
        <taxon>Streptosporangiales</taxon>
        <taxon>Nocardiopsidaceae</taxon>
        <taxon>Thermobifida</taxon>
    </lineage>
</organism>
<sequence>MAERGGGPVRPVAQALPACLLSLATAVAALCALPLLGPLFADADWWRGPASAVVLLAVVGAAAQWVRLPAAVAPVLQLVALTAAVTARHAPDAALLGVLPTPAAAKRLIGLVLAGVLDIRTNVIPVPATDGIVLLVTLLLGVLTVSAHLMAVALRVPGVAGAALLSLVAVPLTVHHEGVGRSAFATAAAGFLLLFAVDSAVRAAAWGPRTTPRGGREARGRAAVAAGLWGLGAAGTAAVCVVLALLVPALVPGLASGSVFSLVEQLRAGGRTVTTVDPLTSLRGSLSSHGNRRVLEYHTSDPDPEYLRTHVLDTFDGETWTMSPVEAAAEDRLNGTIPRSPGLSGGSAGTSVTTDVTVSAEVRGMDFLPLPYPSSDVQVTGEWYVDPDTLMVFSPDGEAAGLTYRVTSTASTPDGDALRSAASAASLRVDQRYLDLPPLSAEVARLTEDITADAASPFDQALALQDWFTGGDFTYDLDPPRVPGGTDPLAHFLLDSRTGYCQHFASAMAVMARHLGIPARVAVGYTAGEHVGSDRWTVRESDAHAWPELYFAGYGWLRFEPTPGAGQPNAAPPDYAAAAPERTPAGEPRETAGPEPSTAPERTPAGEPQETAAGEDSRDGERFSADPAADADSVDGGWGAAAFAAAAAVAAALLAVPALVRHLVRALRWQRSRGAAESARAAWSELRDDLVDLGWEWNPAHSPRTVERLLLARGPVADRARAALHRIVAAEEAVRYAPHTPAVPDLAEDCRTVRRALAASSPPLSRVRAVLLPRSLWASRPRRVDARGMQTRGGRGAHRDPHA</sequence>
<dbReference type="InterPro" id="IPR002931">
    <property type="entry name" value="Transglutaminase-like"/>
</dbReference>
<dbReference type="Proteomes" id="UP000832041">
    <property type="component" value="Chromosome"/>
</dbReference>
<feature type="region of interest" description="Disordered" evidence="1">
    <location>
        <begin position="564"/>
        <end position="631"/>
    </location>
</feature>
<feature type="transmembrane region" description="Helical" evidence="2">
    <location>
        <begin position="222"/>
        <end position="251"/>
    </location>
</feature>
<proteinExistence type="predicted"/>
<name>A0ABY4L1K8_THEAE</name>
<dbReference type="SMART" id="SM00460">
    <property type="entry name" value="TGc"/>
    <property type="match status" value="1"/>
</dbReference>
<keyword evidence="2" id="KW-0472">Membrane</keyword>
<evidence type="ECO:0000256" key="2">
    <source>
        <dbReference type="SAM" id="Phobius"/>
    </source>
</evidence>
<evidence type="ECO:0000259" key="3">
    <source>
        <dbReference type="SMART" id="SM00460"/>
    </source>
</evidence>
<accession>A0ABY4L1K8</accession>
<dbReference type="InterPro" id="IPR021878">
    <property type="entry name" value="TgpA_N"/>
</dbReference>
<dbReference type="Gene3D" id="3.10.620.30">
    <property type="match status" value="1"/>
</dbReference>
<dbReference type="SUPFAM" id="SSF54001">
    <property type="entry name" value="Cysteine proteinases"/>
    <property type="match status" value="1"/>
</dbReference>